<accession>A0A9W8MN87</accession>
<keyword evidence="4" id="KW-1185">Reference proteome</keyword>
<evidence type="ECO:0000313" key="4">
    <source>
        <dbReference type="Proteomes" id="UP001148786"/>
    </source>
</evidence>
<dbReference type="AlphaFoldDB" id="A0A9W8MN87"/>
<dbReference type="Proteomes" id="UP001148786">
    <property type="component" value="Unassembled WGS sequence"/>
</dbReference>
<keyword evidence="2" id="KW-1133">Transmembrane helix</keyword>
<feature type="region of interest" description="Disordered" evidence="1">
    <location>
        <begin position="80"/>
        <end position="110"/>
    </location>
</feature>
<gene>
    <name evidence="3" type="ORF">NLJ89_g11188</name>
</gene>
<evidence type="ECO:0000256" key="1">
    <source>
        <dbReference type="SAM" id="MobiDB-lite"/>
    </source>
</evidence>
<protein>
    <submittedName>
        <fullName evidence="3">Uncharacterized protein</fullName>
    </submittedName>
</protein>
<name>A0A9W8MN87_9AGAR</name>
<keyword evidence="2" id="KW-0812">Transmembrane</keyword>
<feature type="transmembrane region" description="Helical" evidence="2">
    <location>
        <begin position="23"/>
        <end position="44"/>
    </location>
</feature>
<reference evidence="3" key="1">
    <citation type="submission" date="2022-07" db="EMBL/GenBank/DDBJ databases">
        <title>Genome Sequence of Agrocybe chaxingu.</title>
        <authorList>
            <person name="Buettner E."/>
        </authorList>
    </citation>
    <scope>NUCLEOTIDE SEQUENCE</scope>
    <source>
        <strain evidence="3">MP-N11</strain>
    </source>
</reference>
<sequence length="154" mass="16779">MSTSNPVIPGESAEESSFRTAKIVGITVGVLAFVLLMVGLASLIHRGKSRSTAQTTQEATPFAFDRDKLVKSLKIAPVLSETEPAGNHDPALSTSKPSSAPPTTMGDVPRSEDTIQLRRQLEEMQRELAAIREVQQMQIELPPMYEPAQPRIVQ</sequence>
<feature type="compositionally biased region" description="Low complexity" evidence="1">
    <location>
        <begin position="90"/>
        <end position="104"/>
    </location>
</feature>
<evidence type="ECO:0000313" key="3">
    <source>
        <dbReference type="EMBL" id="KAJ3492640.1"/>
    </source>
</evidence>
<evidence type="ECO:0000256" key="2">
    <source>
        <dbReference type="SAM" id="Phobius"/>
    </source>
</evidence>
<comment type="caution">
    <text evidence="3">The sequence shown here is derived from an EMBL/GenBank/DDBJ whole genome shotgun (WGS) entry which is preliminary data.</text>
</comment>
<dbReference type="EMBL" id="JANKHO010002412">
    <property type="protein sequence ID" value="KAJ3492640.1"/>
    <property type="molecule type" value="Genomic_DNA"/>
</dbReference>
<proteinExistence type="predicted"/>
<organism evidence="3 4">
    <name type="scientific">Agrocybe chaxingu</name>
    <dbReference type="NCBI Taxonomy" id="84603"/>
    <lineage>
        <taxon>Eukaryota</taxon>
        <taxon>Fungi</taxon>
        <taxon>Dikarya</taxon>
        <taxon>Basidiomycota</taxon>
        <taxon>Agaricomycotina</taxon>
        <taxon>Agaricomycetes</taxon>
        <taxon>Agaricomycetidae</taxon>
        <taxon>Agaricales</taxon>
        <taxon>Agaricineae</taxon>
        <taxon>Strophariaceae</taxon>
        <taxon>Agrocybe</taxon>
    </lineage>
</organism>
<keyword evidence="2" id="KW-0472">Membrane</keyword>